<dbReference type="InterPro" id="IPR011764">
    <property type="entry name" value="Biotin_carboxylation_dom"/>
</dbReference>
<dbReference type="PROSITE" id="PS00188">
    <property type="entry name" value="BIOTIN"/>
    <property type="match status" value="1"/>
</dbReference>
<dbReference type="PROSITE" id="PS00867">
    <property type="entry name" value="CPSASE_2"/>
    <property type="match status" value="1"/>
</dbReference>
<dbReference type="InterPro" id="IPR005481">
    <property type="entry name" value="BC-like_N"/>
</dbReference>
<protein>
    <submittedName>
        <fullName evidence="10">Acetyl/propionyl/methylcrotonyl-CoA carboxylase subunit alpha</fullName>
    </submittedName>
</protein>
<dbReference type="InterPro" id="IPR011053">
    <property type="entry name" value="Single_hybrid_motif"/>
</dbReference>
<reference evidence="10 11" key="1">
    <citation type="submission" date="2024-04" db="EMBL/GenBank/DDBJ databases">
        <title>A novel species isolated from cricket.</title>
        <authorList>
            <person name="Wang H.-C."/>
        </authorList>
    </citation>
    <scope>NUCLEOTIDE SEQUENCE [LARGE SCALE GENOMIC DNA]</scope>
    <source>
        <strain evidence="10 11">WL0021</strain>
    </source>
</reference>
<dbReference type="Pfam" id="PF00289">
    <property type="entry name" value="Biotin_carb_N"/>
    <property type="match status" value="1"/>
</dbReference>
<evidence type="ECO:0000256" key="4">
    <source>
        <dbReference type="ARBA" id="ARBA00022840"/>
    </source>
</evidence>
<dbReference type="PROSITE" id="PS50979">
    <property type="entry name" value="BC"/>
    <property type="match status" value="1"/>
</dbReference>
<proteinExistence type="predicted"/>
<evidence type="ECO:0000256" key="1">
    <source>
        <dbReference type="ARBA" id="ARBA00001953"/>
    </source>
</evidence>
<dbReference type="Gene3D" id="3.30.470.20">
    <property type="entry name" value="ATP-grasp fold, B domain"/>
    <property type="match status" value="1"/>
</dbReference>
<dbReference type="SUPFAM" id="SSF52440">
    <property type="entry name" value="PreATP-grasp domain"/>
    <property type="match status" value="1"/>
</dbReference>
<dbReference type="InterPro" id="IPR050856">
    <property type="entry name" value="Biotin_carboxylase_complex"/>
</dbReference>
<dbReference type="NCBIfam" id="NF006367">
    <property type="entry name" value="PRK08591.1"/>
    <property type="match status" value="1"/>
</dbReference>
<dbReference type="InterPro" id="IPR005479">
    <property type="entry name" value="CPAse_ATP-bd"/>
</dbReference>
<keyword evidence="4 6" id="KW-0067">ATP-binding</keyword>
<dbReference type="InterPro" id="IPR016185">
    <property type="entry name" value="PreATP-grasp_dom_sf"/>
</dbReference>
<keyword evidence="3 6" id="KW-0547">Nucleotide-binding</keyword>
<dbReference type="InterPro" id="IPR001882">
    <property type="entry name" value="Biotin_BS"/>
</dbReference>
<keyword evidence="11" id="KW-1185">Reference proteome</keyword>
<evidence type="ECO:0000259" key="8">
    <source>
        <dbReference type="PROSITE" id="PS50975"/>
    </source>
</evidence>
<keyword evidence="2" id="KW-0436">Ligase</keyword>
<gene>
    <name evidence="10" type="ORF">WJT86_00200</name>
</gene>
<dbReference type="InterPro" id="IPR005482">
    <property type="entry name" value="Biotin_COase_C"/>
</dbReference>
<dbReference type="InterPro" id="IPR048429">
    <property type="entry name" value="MCC_alpha_BT"/>
</dbReference>
<dbReference type="SMART" id="SM00878">
    <property type="entry name" value="Biotin_carb_C"/>
    <property type="match status" value="1"/>
</dbReference>
<evidence type="ECO:0000313" key="11">
    <source>
        <dbReference type="Proteomes" id="UP001418637"/>
    </source>
</evidence>
<dbReference type="Gene3D" id="3.30.1490.20">
    <property type="entry name" value="ATP-grasp fold, A domain"/>
    <property type="match status" value="1"/>
</dbReference>
<comment type="cofactor">
    <cofactor evidence="1">
        <name>biotin</name>
        <dbReference type="ChEBI" id="CHEBI:57586"/>
    </cofactor>
</comment>
<evidence type="ECO:0000256" key="5">
    <source>
        <dbReference type="ARBA" id="ARBA00023267"/>
    </source>
</evidence>
<dbReference type="PROSITE" id="PS50968">
    <property type="entry name" value="BIOTINYL_LIPOYL"/>
    <property type="match status" value="1"/>
</dbReference>
<dbReference type="Gene3D" id="3.30.700.40">
    <property type="match status" value="1"/>
</dbReference>
<dbReference type="Proteomes" id="UP001418637">
    <property type="component" value="Unassembled WGS sequence"/>
</dbReference>
<dbReference type="Pfam" id="PF02786">
    <property type="entry name" value="CPSase_L_D2"/>
    <property type="match status" value="1"/>
</dbReference>
<dbReference type="InterPro" id="IPR011054">
    <property type="entry name" value="Rudment_hybrid_motif"/>
</dbReference>
<dbReference type="Pfam" id="PF21139">
    <property type="entry name" value="BT_MCC_alpha"/>
    <property type="match status" value="1"/>
</dbReference>
<sequence length="678" mass="74221">MTIHSKMSPASVRLPRKLLIANRGEIASRIIRTAKRLGIATVAVFSDADRDAPYVAQADEAYWIGPSEAKQSYLKQDVILDVAKRSGAEAVHPGYGFLSENADFSERCQAEGIIFVGPPASAIHAMGEKARAKALMEKANVPLVPGYHGEDQSPHVLKEYADKIGYPLLIKASAGGGGKGMKVVSAHEEFDEALASAKREALSSFGDDHVLLERYLIKPRHVEVQVFADSYGNCVHLYDRDCSVQRRHQKVVEEAPAPGIPDEVREKLHQAAVTAAKAINYVGAGTIEFLYSEADQQFYFMEMNTRLQVEHPVTEMITGLDLVAWQLEVAAGAPLPLMQKDIHQKGHALEVRLYAENPEQEFLPQSGQLTALALPNTSDSIRVDTGVNERSLISVFYDPMIAKIIAYGTDREAAIFAMQKALAETYVGGITSNIAFLERIIRSDEFITGAPDTGFIERNRETLLGQAEQNNRKLALAVSGILFDRVNQAAAAQAVKGYVDPWDHARNWRLNLPVEEVIRLRDGEREISVLATWQGGHLLLQLPDGARLNVTGTLEGNRLSGQIDDLVCHALWFRSGQNLSVLEQNGRGRFVLETRKDYGTGDDGAADGAIKSPMPGRVISVLVEPGQEVVAGEILVIVEAMKMEHALKASQDAKVAQVRCHSGDQVEESAELIVLETV</sequence>
<dbReference type="Pfam" id="PF00364">
    <property type="entry name" value="Biotin_lipoyl"/>
    <property type="match status" value="1"/>
</dbReference>
<dbReference type="PROSITE" id="PS50975">
    <property type="entry name" value="ATP_GRASP"/>
    <property type="match status" value="1"/>
</dbReference>
<keyword evidence="5" id="KW-0092">Biotin</keyword>
<dbReference type="InterPro" id="IPR000089">
    <property type="entry name" value="Biotin_lipoyl"/>
</dbReference>
<dbReference type="InterPro" id="IPR011761">
    <property type="entry name" value="ATP-grasp"/>
</dbReference>
<feature type="domain" description="Lipoyl-binding" evidence="7">
    <location>
        <begin position="600"/>
        <end position="676"/>
    </location>
</feature>
<feature type="domain" description="Biotin carboxylation" evidence="9">
    <location>
        <begin position="14"/>
        <end position="461"/>
    </location>
</feature>
<comment type="caution">
    <text evidence="10">The sequence shown here is derived from an EMBL/GenBank/DDBJ whole genome shotgun (WGS) entry which is preliminary data.</text>
</comment>
<dbReference type="PANTHER" id="PTHR18866:SF33">
    <property type="entry name" value="METHYLCROTONOYL-COA CARBOXYLASE SUBUNIT ALPHA, MITOCHONDRIAL-RELATED"/>
    <property type="match status" value="1"/>
</dbReference>
<evidence type="ECO:0000256" key="2">
    <source>
        <dbReference type="ARBA" id="ARBA00022598"/>
    </source>
</evidence>
<dbReference type="InterPro" id="IPR013815">
    <property type="entry name" value="ATP_grasp_subdomain_1"/>
</dbReference>
<dbReference type="CDD" id="cd06850">
    <property type="entry name" value="biotinyl_domain"/>
    <property type="match status" value="1"/>
</dbReference>
<organism evidence="10 11">
    <name type="scientific">Hohaiivirga grylli</name>
    <dbReference type="NCBI Taxonomy" id="3133970"/>
    <lineage>
        <taxon>Bacteria</taxon>
        <taxon>Pseudomonadati</taxon>
        <taxon>Pseudomonadota</taxon>
        <taxon>Alphaproteobacteria</taxon>
        <taxon>Hyphomicrobiales</taxon>
        <taxon>Methylobacteriaceae</taxon>
        <taxon>Hohaiivirga</taxon>
    </lineage>
</organism>
<dbReference type="PANTHER" id="PTHR18866">
    <property type="entry name" value="CARBOXYLASE:PYRUVATE/ACETYL-COA/PROPIONYL-COA CARBOXYLASE"/>
    <property type="match status" value="1"/>
</dbReference>
<dbReference type="Pfam" id="PF02785">
    <property type="entry name" value="Biotin_carb_C"/>
    <property type="match status" value="1"/>
</dbReference>
<name>A0ABV0BGS9_9HYPH</name>
<evidence type="ECO:0000256" key="6">
    <source>
        <dbReference type="PROSITE-ProRule" id="PRU00409"/>
    </source>
</evidence>
<accession>A0ABV0BGS9</accession>
<feature type="domain" description="ATP-grasp" evidence="8">
    <location>
        <begin position="133"/>
        <end position="331"/>
    </location>
</feature>
<dbReference type="Gene3D" id="3.40.50.20">
    <property type="match status" value="1"/>
</dbReference>
<dbReference type="PROSITE" id="PS00866">
    <property type="entry name" value="CPSASE_1"/>
    <property type="match status" value="1"/>
</dbReference>
<evidence type="ECO:0000313" key="10">
    <source>
        <dbReference type="EMBL" id="MEN3929476.1"/>
    </source>
</evidence>
<dbReference type="RefSeq" id="WP_346335476.1">
    <property type="nucleotide sequence ID" value="NZ_JBBYXI010000001.1"/>
</dbReference>
<evidence type="ECO:0000256" key="3">
    <source>
        <dbReference type="ARBA" id="ARBA00022741"/>
    </source>
</evidence>
<dbReference type="SUPFAM" id="SSF51246">
    <property type="entry name" value="Rudiment single hybrid motif"/>
    <property type="match status" value="1"/>
</dbReference>
<dbReference type="Gene3D" id="2.40.50.100">
    <property type="match status" value="1"/>
</dbReference>
<evidence type="ECO:0000259" key="7">
    <source>
        <dbReference type="PROSITE" id="PS50968"/>
    </source>
</evidence>
<dbReference type="EMBL" id="JBBYXI010000001">
    <property type="protein sequence ID" value="MEN3929476.1"/>
    <property type="molecule type" value="Genomic_DNA"/>
</dbReference>
<dbReference type="SUPFAM" id="SSF56059">
    <property type="entry name" value="Glutathione synthetase ATP-binding domain-like"/>
    <property type="match status" value="1"/>
</dbReference>
<dbReference type="SUPFAM" id="SSF51230">
    <property type="entry name" value="Single hybrid motif"/>
    <property type="match status" value="1"/>
</dbReference>
<evidence type="ECO:0000259" key="9">
    <source>
        <dbReference type="PROSITE" id="PS50979"/>
    </source>
</evidence>